<dbReference type="Pfam" id="PF08281">
    <property type="entry name" value="Sigma70_r4_2"/>
    <property type="match status" value="1"/>
</dbReference>
<feature type="domain" description="RNA polymerase sigma factor 70 region 4 type 2" evidence="6">
    <location>
        <begin position="101"/>
        <end position="151"/>
    </location>
</feature>
<dbReference type="CDD" id="cd06171">
    <property type="entry name" value="Sigma70_r4"/>
    <property type="match status" value="1"/>
</dbReference>
<evidence type="ECO:0000313" key="7">
    <source>
        <dbReference type="EMBL" id="RDY20943.1"/>
    </source>
</evidence>
<evidence type="ECO:0000256" key="1">
    <source>
        <dbReference type="ARBA" id="ARBA00010641"/>
    </source>
</evidence>
<name>A0A371IKF0_9FIRM</name>
<dbReference type="SUPFAM" id="SSF88946">
    <property type="entry name" value="Sigma2 domain of RNA polymerase sigma factors"/>
    <property type="match status" value="1"/>
</dbReference>
<dbReference type="Gene3D" id="1.10.1740.10">
    <property type="match status" value="1"/>
</dbReference>
<dbReference type="STRING" id="1871336.BBG48_09600"/>
<evidence type="ECO:0000256" key="2">
    <source>
        <dbReference type="ARBA" id="ARBA00023015"/>
    </source>
</evidence>
<dbReference type="NCBIfam" id="TIGR02937">
    <property type="entry name" value="sigma70-ECF"/>
    <property type="match status" value="1"/>
</dbReference>
<dbReference type="EMBL" id="MBEW02000016">
    <property type="protein sequence ID" value="RDY20943.1"/>
    <property type="molecule type" value="Genomic_DNA"/>
</dbReference>
<keyword evidence="4" id="KW-0804">Transcription</keyword>
<dbReference type="GO" id="GO:0006352">
    <property type="term" value="P:DNA-templated transcription initiation"/>
    <property type="evidence" value="ECO:0007669"/>
    <property type="project" value="InterPro"/>
</dbReference>
<dbReference type="AlphaFoldDB" id="A0A371IKF0"/>
<dbReference type="GO" id="GO:0016987">
    <property type="term" value="F:sigma factor activity"/>
    <property type="evidence" value="ECO:0007669"/>
    <property type="project" value="UniProtKB-KW"/>
</dbReference>
<protein>
    <submittedName>
        <fullName evidence="7">Sigma-70 family RNA polymerase sigma factor</fullName>
    </submittedName>
</protein>
<accession>A0A371IKF0</accession>
<keyword evidence="8" id="KW-1185">Reference proteome</keyword>
<evidence type="ECO:0000256" key="3">
    <source>
        <dbReference type="ARBA" id="ARBA00023082"/>
    </source>
</evidence>
<dbReference type="PANTHER" id="PTHR43133">
    <property type="entry name" value="RNA POLYMERASE ECF-TYPE SIGMA FACTO"/>
    <property type="match status" value="1"/>
</dbReference>
<dbReference type="InterPro" id="IPR036388">
    <property type="entry name" value="WH-like_DNA-bd_sf"/>
</dbReference>
<evidence type="ECO:0000256" key="4">
    <source>
        <dbReference type="ARBA" id="ARBA00023163"/>
    </source>
</evidence>
<comment type="similarity">
    <text evidence="1">Belongs to the sigma-70 factor family. ECF subfamily.</text>
</comment>
<dbReference type="Proteomes" id="UP000093352">
    <property type="component" value="Unassembled WGS sequence"/>
</dbReference>
<dbReference type="GO" id="GO:0003677">
    <property type="term" value="F:DNA binding"/>
    <property type="evidence" value="ECO:0007669"/>
    <property type="project" value="InterPro"/>
</dbReference>
<comment type="caution">
    <text evidence="7">The sequence shown here is derived from an EMBL/GenBank/DDBJ whole genome shotgun (WGS) entry which is preliminary data.</text>
</comment>
<evidence type="ECO:0000259" key="5">
    <source>
        <dbReference type="Pfam" id="PF04542"/>
    </source>
</evidence>
<evidence type="ECO:0000313" key="8">
    <source>
        <dbReference type="Proteomes" id="UP000093352"/>
    </source>
</evidence>
<keyword evidence="2" id="KW-0805">Transcription regulation</keyword>
<evidence type="ECO:0000259" key="6">
    <source>
        <dbReference type="Pfam" id="PF08281"/>
    </source>
</evidence>
<dbReference type="InterPro" id="IPR039425">
    <property type="entry name" value="RNA_pol_sigma-70-like"/>
</dbReference>
<keyword evidence="3" id="KW-0731">Sigma factor</keyword>
<dbReference type="SUPFAM" id="SSF88659">
    <property type="entry name" value="Sigma3 and sigma4 domains of RNA polymerase sigma factors"/>
    <property type="match status" value="1"/>
</dbReference>
<dbReference type="InterPro" id="IPR013249">
    <property type="entry name" value="RNA_pol_sigma70_r4_t2"/>
</dbReference>
<sequence>MNKNELFKKLMQNREKDLYKIAYSYMKNENDAMDVVQDTLLKGLEKFDYLEKKEYFDTWIIRILINTCKDTLKKRKMNLTIDDQDFTLTLQEKDTEGVIDLIKTLDLLNDEERELINLKYFQNKKLSEISEIKGVKIGTVKSRLSRTLDKLKENLA</sequence>
<feature type="domain" description="RNA polymerase sigma-70 region 2" evidence="5">
    <location>
        <begin position="15"/>
        <end position="76"/>
    </location>
</feature>
<gene>
    <name evidence="7" type="ORF">BBG48_007375</name>
</gene>
<proteinExistence type="inferred from homology"/>
<dbReference type="InterPro" id="IPR013324">
    <property type="entry name" value="RNA_pol_sigma_r3/r4-like"/>
</dbReference>
<dbReference type="InterPro" id="IPR013325">
    <property type="entry name" value="RNA_pol_sigma_r2"/>
</dbReference>
<dbReference type="Gene3D" id="1.10.10.10">
    <property type="entry name" value="Winged helix-like DNA-binding domain superfamily/Winged helix DNA-binding domain"/>
    <property type="match status" value="1"/>
</dbReference>
<dbReference type="InterPro" id="IPR007627">
    <property type="entry name" value="RNA_pol_sigma70_r2"/>
</dbReference>
<dbReference type="InterPro" id="IPR014284">
    <property type="entry name" value="RNA_pol_sigma-70_dom"/>
</dbReference>
<dbReference type="Pfam" id="PF04542">
    <property type="entry name" value="Sigma70_r2"/>
    <property type="match status" value="1"/>
</dbReference>
<organism evidence="7 8">
    <name type="scientific">Criibacterium bergeronii</name>
    <dbReference type="NCBI Taxonomy" id="1871336"/>
    <lineage>
        <taxon>Bacteria</taxon>
        <taxon>Bacillati</taxon>
        <taxon>Bacillota</taxon>
        <taxon>Clostridia</taxon>
        <taxon>Peptostreptococcales</taxon>
        <taxon>Filifactoraceae</taxon>
        <taxon>Criibacterium</taxon>
    </lineage>
</organism>
<dbReference type="PANTHER" id="PTHR43133:SF51">
    <property type="entry name" value="RNA POLYMERASE SIGMA FACTOR"/>
    <property type="match status" value="1"/>
</dbReference>
<reference evidence="7 8" key="1">
    <citation type="journal article" date="2016" name="Genome Announc.">
        <title>Draft Genome Sequence of Criibacterium bergeronii gen. nov., sp. nov., Strain CCRI-22567T, Isolated from a Vaginal Sample from a Woman with Bacterial Vaginosis.</title>
        <authorList>
            <person name="Maheux A.F."/>
            <person name="Berube E."/>
            <person name="Boudreau D.K."/>
            <person name="Raymond F."/>
            <person name="Corbeil J."/>
            <person name="Roy P.H."/>
            <person name="Boissinot M."/>
            <person name="Omar R.F."/>
        </authorList>
    </citation>
    <scope>NUCLEOTIDE SEQUENCE [LARGE SCALE GENOMIC DNA]</scope>
    <source>
        <strain evidence="7 8">CCRI-22567</strain>
    </source>
</reference>
<dbReference type="RefSeq" id="WP_068913132.1">
    <property type="nucleotide sequence ID" value="NZ_MBEW02000016.1"/>
</dbReference>